<dbReference type="Gene3D" id="3.90.70.10">
    <property type="entry name" value="Cysteine proteinases"/>
    <property type="match status" value="1"/>
</dbReference>
<dbReference type="GO" id="GO:0043161">
    <property type="term" value="P:proteasome-mediated ubiquitin-dependent protein catabolic process"/>
    <property type="evidence" value="ECO:0007669"/>
    <property type="project" value="InterPro"/>
</dbReference>
<evidence type="ECO:0000256" key="7">
    <source>
        <dbReference type="RuleBase" id="RU366025"/>
    </source>
</evidence>
<keyword evidence="6 7" id="KW-0788">Thiol protease</keyword>
<dbReference type="PROSITE" id="PS00973">
    <property type="entry name" value="USP_2"/>
    <property type="match status" value="1"/>
</dbReference>
<feature type="compositionally biased region" description="Basic and acidic residues" evidence="8">
    <location>
        <begin position="496"/>
        <end position="515"/>
    </location>
</feature>
<dbReference type="GO" id="GO:0061136">
    <property type="term" value="P:regulation of proteasomal protein catabolic process"/>
    <property type="evidence" value="ECO:0007669"/>
    <property type="project" value="TreeGrafter"/>
</dbReference>
<protein>
    <recommendedName>
        <fullName evidence="7">Ubiquitin carboxyl-terminal hydrolase</fullName>
        <ecNumber evidence="7">3.4.19.12</ecNumber>
    </recommendedName>
</protein>
<dbReference type="InterPro" id="IPR001394">
    <property type="entry name" value="Peptidase_C19_UCH"/>
</dbReference>
<dbReference type="EMBL" id="GDRN01110638">
    <property type="protein sequence ID" value="JAI56875.1"/>
    <property type="molecule type" value="Transcribed_RNA"/>
</dbReference>
<feature type="region of interest" description="Disordered" evidence="8">
    <location>
        <begin position="495"/>
        <end position="515"/>
    </location>
</feature>
<dbReference type="Pfam" id="PF00443">
    <property type="entry name" value="UCH"/>
    <property type="match status" value="1"/>
</dbReference>
<name>A0A0P4VVM3_SCYOL</name>
<evidence type="ECO:0000256" key="8">
    <source>
        <dbReference type="SAM" id="MobiDB-lite"/>
    </source>
</evidence>
<dbReference type="PROSITE" id="PS50235">
    <property type="entry name" value="USP_3"/>
    <property type="match status" value="1"/>
</dbReference>
<dbReference type="CDD" id="cd02657">
    <property type="entry name" value="Peptidase_C19A"/>
    <property type="match status" value="1"/>
</dbReference>
<dbReference type="GO" id="GO:0016579">
    <property type="term" value="P:protein deubiquitination"/>
    <property type="evidence" value="ECO:0007669"/>
    <property type="project" value="InterPro"/>
</dbReference>
<evidence type="ECO:0000259" key="9">
    <source>
        <dbReference type="PROSITE" id="PS50053"/>
    </source>
</evidence>
<keyword evidence="5 7" id="KW-0378">Hydrolase</keyword>
<dbReference type="PROSITE" id="PS00972">
    <property type="entry name" value="USP_1"/>
    <property type="match status" value="1"/>
</dbReference>
<evidence type="ECO:0000256" key="4">
    <source>
        <dbReference type="ARBA" id="ARBA00022786"/>
    </source>
</evidence>
<dbReference type="InterPro" id="IPR038765">
    <property type="entry name" value="Papain-like_cys_pep_sf"/>
</dbReference>
<dbReference type="Gene3D" id="3.10.20.90">
    <property type="entry name" value="Phosphatidylinositol 3-kinase Catalytic Subunit, Chain A, domain 1"/>
    <property type="match status" value="1"/>
</dbReference>
<dbReference type="PROSITE" id="PS00299">
    <property type="entry name" value="UBIQUITIN_1"/>
    <property type="match status" value="1"/>
</dbReference>
<accession>A0A0P4VVM3</accession>
<feature type="domain" description="Ubiquitin-like" evidence="9">
    <location>
        <begin position="4"/>
        <end position="78"/>
    </location>
</feature>
<organism evidence="11">
    <name type="scientific">Scylla olivacea</name>
    <name type="common">Orange mud crab</name>
    <name type="synonym">Cancer olivacea</name>
    <dbReference type="NCBI Taxonomy" id="85551"/>
    <lineage>
        <taxon>Eukaryota</taxon>
        <taxon>Metazoa</taxon>
        <taxon>Ecdysozoa</taxon>
        <taxon>Arthropoda</taxon>
        <taxon>Crustacea</taxon>
        <taxon>Multicrustacea</taxon>
        <taxon>Malacostraca</taxon>
        <taxon>Eumalacostraca</taxon>
        <taxon>Eucarida</taxon>
        <taxon>Decapoda</taxon>
        <taxon>Pleocyemata</taxon>
        <taxon>Brachyura</taxon>
        <taxon>Eubrachyura</taxon>
        <taxon>Portunoidea</taxon>
        <taxon>Portunidae</taxon>
        <taxon>Portuninae</taxon>
        <taxon>Scylla</taxon>
    </lineage>
</organism>
<dbReference type="InterPro" id="IPR029071">
    <property type="entry name" value="Ubiquitin-like_domsf"/>
</dbReference>
<dbReference type="SUPFAM" id="SSF54001">
    <property type="entry name" value="Cysteine proteinases"/>
    <property type="match status" value="1"/>
</dbReference>
<dbReference type="InterPro" id="IPR000626">
    <property type="entry name" value="Ubiquitin-like_dom"/>
</dbReference>
<dbReference type="CDD" id="cd16104">
    <property type="entry name" value="Ubl_USP14_like"/>
    <property type="match status" value="1"/>
</dbReference>
<sequence length="515" mass="58576">MAAYQVKVKWGKEMYPDIELNTGEPPMVFKAQLFALTGVQPHRQKIMLKGATLKDNTWDGMKIKDGVMVLMMGSKEEDVPVEPTEKPSFIEDMTEAERNTALELPVGIKNLGNTCYLNAVIQCLKTVPELHSAIIDFKPKRPGTEGESSGTPSSMLTLEVDSGSLLTLAIQDCYRTMDSGKTAVPVVLVNLFRSTFPRFAEQGEQGMYMQQDASECWTELMRLLMQEVPAKDASKSSKSFASSLIDQYFSGEYSCEWKCVESEEEEVTHTTDKFQQLLCHISQDVKYLHTGLVAKMQEQITKRSALLDRDAVYTKKSKISRLPAYLAVEMVRFFYKEKEAVNAKILKDVKFPMVLDVFDLCTPELQKKLSPIRGKYKDMEERQIEEERALRRGKPISKEEKPKTKSLPFWFEDDYGSNNSGFYQLQAVLTHQGRSSSSGHYVGWVRWRGNEWLKCDDDDVTPVLEEDILKLSGGGDWHCAYILLYGPRILEVVEEDEKKSAGEEKAKEETKMETE</sequence>
<comment type="similarity">
    <text evidence="2">Belongs to the peptidase C19 family. USP14/UBP6 subfamily.</text>
</comment>
<feature type="domain" description="USP" evidence="10">
    <location>
        <begin position="106"/>
        <end position="488"/>
    </location>
</feature>
<dbReference type="PANTHER" id="PTHR43982">
    <property type="entry name" value="UBIQUITIN CARBOXYL-TERMINAL HYDROLASE"/>
    <property type="match status" value="1"/>
</dbReference>
<dbReference type="SUPFAM" id="SSF54236">
    <property type="entry name" value="Ubiquitin-like"/>
    <property type="match status" value="1"/>
</dbReference>
<evidence type="ECO:0000256" key="1">
    <source>
        <dbReference type="ARBA" id="ARBA00000707"/>
    </source>
</evidence>
<evidence type="ECO:0000256" key="5">
    <source>
        <dbReference type="ARBA" id="ARBA00022801"/>
    </source>
</evidence>
<comment type="catalytic activity">
    <reaction evidence="1 7">
        <text>Thiol-dependent hydrolysis of ester, thioester, amide, peptide and isopeptide bonds formed by the C-terminal Gly of ubiquitin (a 76-residue protein attached to proteins as an intracellular targeting signal).</text>
        <dbReference type="EC" id="3.4.19.12"/>
    </reaction>
</comment>
<dbReference type="GO" id="GO:0070628">
    <property type="term" value="F:proteasome binding"/>
    <property type="evidence" value="ECO:0007669"/>
    <property type="project" value="TreeGrafter"/>
</dbReference>
<keyword evidence="4 7" id="KW-0833">Ubl conjugation pathway</keyword>
<dbReference type="PANTHER" id="PTHR43982:SF1">
    <property type="entry name" value="UBIQUITIN CARBOXYL-TERMINAL HYDROLASE 14"/>
    <property type="match status" value="1"/>
</dbReference>
<dbReference type="InterPro" id="IPR019954">
    <property type="entry name" value="Ubiquitin_CS"/>
</dbReference>
<dbReference type="InterPro" id="IPR044635">
    <property type="entry name" value="UBP14-like"/>
</dbReference>
<dbReference type="SMART" id="SM00213">
    <property type="entry name" value="UBQ"/>
    <property type="match status" value="1"/>
</dbReference>
<dbReference type="EC" id="3.4.19.12" evidence="7"/>
<proteinExistence type="inferred from homology"/>
<dbReference type="InterPro" id="IPR018200">
    <property type="entry name" value="USP_CS"/>
</dbReference>
<dbReference type="FunFam" id="3.10.20.90:FF:000119">
    <property type="entry name" value="Ubiquitin carboxyl-terminal hydrolase 14"/>
    <property type="match status" value="1"/>
</dbReference>
<evidence type="ECO:0000259" key="10">
    <source>
        <dbReference type="PROSITE" id="PS50235"/>
    </source>
</evidence>
<dbReference type="AlphaFoldDB" id="A0A0P4VVM3"/>
<dbReference type="PROSITE" id="PS50053">
    <property type="entry name" value="UBIQUITIN_2"/>
    <property type="match status" value="1"/>
</dbReference>
<dbReference type="InterPro" id="IPR028889">
    <property type="entry name" value="USP"/>
</dbReference>
<keyword evidence="3 7" id="KW-0645">Protease</keyword>
<evidence type="ECO:0000256" key="3">
    <source>
        <dbReference type="ARBA" id="ARBA00022670"/>
    </source>
</evidence>
<evidence type="ECO:0000256" key="6">
    <source>
        <dbReference type="ARBA" id="ARBA00022807"/>
    </source>
</evidence>
<evidence type="ECO:0000313" key="11">
    <source>
        <dbReference type="EMBL" id="JAI56875.1"/>
    </source>
</evidence>
<evidence type="ECO:0000256" key="2">
    <source>
        <dbReference type="ARBA" id="ARBA00008739"/>
    </source>
</evidence>
<dbReference type="GO" id="GO:0004843">
    <property type="term" value="F:cysteine-type deubiquitinase activity"/>
    <property type="evidence" value="ECO:0007669"/>
    <property type="project" value="UniProtKB-UniRule"/>
</dbReference>
<reference evidence="11" key="1">
    <citation type="submission" date="2015-09" db="EMBL/GenBank/DDBJ databases">
        <title>Scylla olivacea transcriptome.</title>
        <authorList>
            <person name="Ikhwanuddin M."/>
        </authorList>
    </citation>
    <scope>NUCLEOTIDE SEQUENCE</scope>
</reference>
<dbReference type="FunFam" id="3.90.70.10:FF:000032">
    <property type="entry name" value="Ubiquitin carboxyl-terminal hydrolase 14"/>
    <property type="match status" value="1"/>
</dbReference>